<protein>
    <submittedName>
        <fullName evidence="1">Hemagglutinin/hemolysin-related domain protein</fullName>
    </submittedName>
</protein>
<dbReference type="KEGG" id="jag:GJA_2719"/>
<sequence>MIGDIKGSLNLESLQDTAKFDSKSQSTSGSYSQSNLHNDYASVQEQSGIKAGDGGFQIKVAGNTDLKGAVISSTAEGTDVNTLRTGTLTHSEIANHAVSQANGMGVSGGMSVAGTGGNSGNLPTIASVLLARLLKNSELISKSLLNELHTAAKILRAEAPFVKGKSATLVKMAEQLELTFDLILRGECHNDRISGVPRVI</sequence>
<evidence type="ECO:0000313" key="1">
    <source>
        <dbReference type="EMBL" id="CDG83350.1"/>
    </source>
</evidence>
<keyword evidence="2" id="KW-1185">Reference proteome</keyword>
<dbReference type="eggNOG" id="COG3210">
    <property type="taxonomic scope" value="Bacteria"/>
</dbReference>
<dbReference type="EMBL" id="HG322949">
    <property type="protein sequence ID" value="CDG83350.1"/>
    <property type="molecule type" value="Genomic_DNA"/>
</dbReference>
<proteinExistence type="predicted"/>
<dbReference type="Proteomes" id="UP000027604">
    <property type="component" value="Chromosome I"/>
</dbReference>
<reference evidence="1 2" key="1">
    <citation type="journal article" date="2015" name="Genome Announc.">
        <title>Genome Sequence of Mushroom Soft-Rot Pathogen Janthinobacterium agaricidamnosum.</title>
        <authorList>
            <person name="Graupner K."/>
            <person name="Lackner G."/>
            <person name="Hertweck C."/>
        </authorList>
    </citation>
    <scope>NUCLEOTIDE SEQUENCE [LARGE SCALE GENOMIC DNA]</scope>
    <source>
        <strain evidence="2">NBRC 102515 / DSM 9628</strain>
    </source>
</reference>
<accession>W0V6W5</accession>
<dbReference type="AlphaFoldDB" id="W0V6W5"/>
<dbReference type="PATRIC" id="fig|1349767.4.peg.4445"/>
<dbReference type="HOGENOM" id="CLU_1364687_0_0_4"/>
<name>W0V6W5_9BURK</name>
<gene>
    <name evidence="1" type="ORF">GJA_2719</name>
</gene>
<organism evidence="1 2">
    <name type="scientific">Janthinobacterium agaricidamnosum NBRC 102515 = DSM 9628</name>
    <dbReference type="NCBI Taxonomy" id="1349767"/>
    <lineage>
        <taxon>Bacteria</taxon>
        <taxon>Pseudomonadati</taxon>
        <taxon>Pseudomonadota</taxon>
        <taxon>Betaproteobacteria</taxon>
        <taxon>Burkholderiales</taxon>
        <taxon>Oxalobacteraceae</taxon>
        <taxon>Janthinobacterium</taxon>
    </lineage>
</organism>
<evidence type="ECO:0000313" key="2">
    <source>
        <dbReference type="Proteomes" id="UP000027604"/>
    </source>
</evidence>
<dbReference type="STRING" id="1349767.GJA_2719"/>
<dbReference type="RefSeq" id="WP_038492761.1">
    <property type="nucleotide sequence ID" value="NZ_HG322949.1"/>
</dbReference>